<accession>A0AAP1C192</accession>
<sequence length="90" mass="9991">MTRRTARGSCRDRVAPVWNHPPQTFYALSCDSATFFLFRRILQITGIGRQHDGASAAIFHRSACNESLPAVQAISAAAPRFHYSPLFAAR</sequence>
<comment type="caution">
    <text evidence="1">The sequence shown here is derived from an EMBL/GenBank/DDBJ whole genome shotgun (WGS) entry which is preliminary data.</text>
</comment>
<gene>
    <name evidence="1" type="ORF">WI41_23920</name>
</gene>
<protein>
    <submittedName>
        <fullName evidence="1">Uncharacterized protein</fullName>
    </submittedName>
</protein>
<organism evidence="1 2">
    <name type="scientific">Burkholderia latens</name>
    <dbReference type="NCBI Taxonomy" id="488446"/>
    <lineage>
        <taxon>Bacteria</taxon>
        <taxon>Pseudomonadati</taxon>
        <taxon>Pseudomonadota</taxon>
        <taxon>Betaproteobacteria</taxon>
        <taxon>Burkholderiales</taxon>
        <taxon>Burkholderiaceae</taxon>
        <taxon>Burkholderia</taxon>
        <taxon>Burkholderia cepacia complex</taxon>
    </lineage>
</organism>
<reference evidence="1 2" key="1">
    <citation type="submission" date="2015-11" db="EMBL/GenBank/DDBJ databases">
        <title>Expanding the genomic diversity of Burkholderia species for the development of highly accurate diagnostics.</title>
        <authorList>
            <person name="Sahl J."/>
            <person name="Keim P."/>
            <person name="Wagner D."/>
        </authorList>
    </citation>
    <scope>NUCLEOTIDE SEQUENCE [LARGE SCALE GENOMIC DNA]</scope>
    <source>
        <strain evidence="1 2">RF32-BP12</strain>
    </source>
</reference>
<evidence type="ECO:0000313" key="2">
    <source>
        <dbReference type="Proteomes" id="UP000056450"/>
    </source>
</evidence>
<evidence type="ECO:0000313" key="1">
    <source>
        <dbReference type="EMBL" id="KVA03166.1"/>
    </source>
</evidence>
<dbReference type="EMBL" id="LOTQ01000032">
    <property type="protein sequence ID" value="KVA03166.1"/>
    <property type="molecule type" value="Genomic_DNA"/>
</dbReference>
<proteinExistence type="predicted"/>
<dbReference type="AlphaFoldDB" id="A0AAP1C192"/>
<dbReference type="Proteomes" id="UP000056450">
    <property type="component" value="Unassembled WGS sequence"/>
</dbReference>
<name>A0AAP1C192_9BURK</name>